<dbReference type="EMBL" id="JQAZ01000006">
    <property type="protein sequence ID" value="KRN30585.1"/>
    <property type="molecule type" value="Genomic_DNA"/>
</dbReference>
<dbReference type="GO" id="GO:0032993">
    <property type="term" value="C:protein-DNA complex"/>
    <property type="evidence" value="ECO:0007669"/>
    <property type="project" value="TreeGrafter"/>
</dbReference>
<evidence type="ECO:0000256" key="7">
    <source>
        <dbReference type="PROSITE-ProRule" id="PRU01091"/>
    </source>
</evidence>
<dbReference type="STRING" id="81857.IV38_GL001784"/>
<feature type="DNA-binding region" description="OmpR/PhoB-type" evidence="7">
    <location>
        <begin position="133"/>
        <end position="231"/>
    </location>
</feature>
<evidence type="ECO:0000313" key="12">
    <source>
        <dbReference type="Proteomes" id="UP000051645"/>
    </source>
</evidence>
<keyword evidence="4 7" id="KW-0238">DNA-binding</keyword>
<accession>A0A0R2FPX4</accession>
<dbReference type="PANTHER" id="PTHR48111:SF22">
    <property type="entry name" value="REGULATOR OF RPOS"/>
    <property type="match status" value="1"/>
</dbReference>
<dbReference type="CDD" id="cd00383">
    <property type="entry name" value="trans_reg_C"/>
    <property type="match status" value="1"/>
</dbReference>
<dbReference type="GO" id="GO:0005829">
    <property type="term" value="C:cytosol"/>
    <property type="evidence" value="ECO:0007669"/>
    <property type="project" value="TreeGrafter"/>
</dbReference>
<dbReference type="AlphaFoldDB" id="A0A0R2FPX4"/>
<evidence type="ECO:0000256" key="1">
    <source>
        <dbReference type="ARBA" id="ARBA00022553"/>
    </source>
</evidence>
<dbReference type="Gene3D" id="3.40.50.2300">
    <property type="match status" value="1"/>
</dbReference>
<keyword evidence="5" id="KW-0804">Transcription</keyword>
<name>A0A0R2FPX4_9LACO</name>
<dbReference type="GO" id="GO:0006355">
    <property type="term" value="P:regulation of DNA-templated transcription"/>
    <property type="evidence" value="ECO:0007669"/>
    <property type="project" value="InterPro"/>
</dbReference>
<proteinExistence type="predicted"/>
<keyword evidence="12" id="KW-1185">Reference proteome</keyword>
<sequence>MKKEAVILKPKVLIIEDNEALLDNLKGFTTDFADVTTALDGLTGELYAKQDAYDAIVLDLMLPEINGFDLLKNLRASKIETPVLILTAKDTLQDKLHGFDLGADDYLTKPFHREEFIARLKALLQRNHAYHDDQKLAAGPIEIDLATHTITVNGQAVNFPGKEFDLLSYLIENQNTILTKEQIFNHLWGFDSQTNLNVIEVYISNVRKSLKQVMDHDVIKTVRNVGYMLEV</sequence>
<dbReference type="RefSeq" id="WP_057770520.1">
    <property type="nucleotide sequence ID" value="NZ_JQAT01000005.1"/>
</dbReference>
<reference evidence="12 13" key="1">
    <citation type="journal article" date="2015" name="Genome Announc.">
        <title>Expanding the biotechnology potential of lactobacilli through comparative genomics of 213 strains and associated genera.</title>
        <authorList>
            <person name="Sun Z."/>
            <person name="Harris H.M."/>
            <person name="McCann A."/>
            <person name="Guo C."/>
            <person name="Argimon S."/>
            <person name="Zhang W."/>
            <person name="Yang X."/>
            <person name="Jeffery I.B."/>
            <person name="Cooney J.C."/>
            <person name="Kagawa T.F."/>
            <person name="Liu W."/>
            <person name="Song Y."/>
            <person name="Salvetti E."/>
            <person name="Wrobel A."/>
            <person name="Rasinkangas P."/>
            <person name="Parkhill J."/>
            <person name="Rea M.C."/>
            <person name="O'Sullivan O."/>
            <person name="Ritari J."/>
            <person name="Douillard F.P."/>
            <person name="Paul Ross R."/>
            <person name="Yang R."/>
            <person name="Briner A.E."/>
            <person name="Felis G.E."/>
            <person name="de Vos W.M."/>
            <person name="Barrangou R."/>
            <person name="Klaenhammer T.R."/>
            <person name="Caufield P.W."/>
            <person name="Cui Y."/>
            <person name="Zhang H."/>
            <person name="O'Toole P.W."/>
        </authorList>
    </citation>
    <scope>NUCLEOTIDE SEQUENCE [LARGE SCALE GENOMIC DNA]</scope>
    <source>
        <strain evidence="10 13">ATCC BAA-66</strain>
        <strain evidence="11 12">DSM 13344</strain>
    </source>
</reference>
<evidence type="ECO:0000256" key="4">
    <source>
        <dbReference type="ARBA" id="ARBA00023125"/>
    </source>
</evidence>
<evidence type="ECO:0000256" key="5">
    <source>
        <dbReference type="ARBA" id="ARBA00023163"/>
    </source>
</evidence>
<keyword evidence="2" id="KW-0902">Two-component regulatory system</keyword>
<dbReference type="SMART" id="SM00448">
    <property type="entry name" value="REC"/>
    <property type="match status" value="1"/>
</dbReference>
<organism evidence="11 12">
    <name type="scientific">Lactobacillus selangorensis</name>
    <dbReference type="NCBI Taxonomy" id="81857"/>
    <lineage>
        <taxon>Bacteria</taxon>
        <taxon>Bacillati</taxon>
        <taxon>Bacillota</taxon>
        <taxon>Bacilli</taxon>
        <taxon>Lactobacillales</taxon>
        <taxon>Lactobacillaceae</taxon>
        <taxon>Lactobacillus</taxon>
    </lineage>
</organism>
<dbReference type="Pfam" id="PF00072">
    <property type="entry name" value="Response_reg"/>
    <property type="match status" value="1"/>
</dbReference>
<feature type="modified residue" description="4-aspartylphosphate" evidence="6">
    <location>
        <position position="59"/>
    </location>
</feature>
<dbReference type="GO" id="GO:0000156">
    <property type="term" value="F:phosphorelay response regulator activity"/>
    <property type="evidence" value="ECO:0007669"/>
    <property type="project" value="TreeGrafter"/>
</dbReference>
<dbReference type="InterPro" id="IPR039420">
    <property type="entry name" value="WalR-like"/>
</dbReference>
<evidence type="ECO:0000313" key="13">
    <source>
        <dbReference type="Proteomes" id="UP000051751"/>
    </source>
</evidence>
<dbReference type="Pfam" id="PF00486">
    <property type="entry name" value="Trans_reg_C"/>
    <property type="match status" value="1"/>
</dbReference>
<dbReference type="SMART" id="SM00862">
    <property type="entry name" value="Trans_reg_C"/>
    <property type="match status" value="1"/>
</dbReference>
<gene>
    <name evidence="10" type="ORF">IV38_GL001784</name>
    <name evidence="11" type="ORF">IV40_GL001772</name>
</gene>
<keyword evidence="3" id="KW-0805">Transcription regulation</keyword>
<dbReference type="InterPro" id="IPR011006">
    <property type="entry name" value="CheY-like_superfamily"/>
</dbReference>
<dbReference type="SUPFAM" id="SSF52172">
    <property type="entry name" value="CheY-like"/>
    <property type="match status" value="1"/>
</dbReference>
<comment type="caution">
    <text evidence="11">The sequence shown here is derived from an EMBL/GenBank/DDBJ whole genome shotgun (WGS) entry which is preliminary data.</text>
</comment>
<dbReference type="EMBL" id="JQAT01000005">
    <property type="protein sequence ID" value="KRN27944.1"/>
    <property type="molecule type" value="Genomic_DNA"/>
</dbReference>
<feature type="domain" description="OmpR/PhoB-type" evidence="9">
    <location>
        <begin position="133"/>
        <end position="231"/>
    </location>
</feature>
<dbReference type="InterPro" id="IPR001789">
    <property type="entry name" value="Sig_transdc_resp-reg_receiver"/>
</dbReference>
<dbReference type="PATRIC" id="fig|81857.3.peg.1801"/>
<protein>
    <submittedName>
        <fullName evidence="11">Two-component response regulator</fullName>
    </submittedName>
</protein>
<evidence type="ECO:0000259" key="8">
    <source>
        <dbReference type="PROSITE" id="PS50110"/>
    </source>
</evidence>
<evidence type="ECO:0000256" key="3">
    <source>
        <dbReference type="ARBA" id="ARBA00023015"/>
    </source>
</evidence>
<evidence type="ECO:0000256" key="6">
    <source>
        <dbReference type="PROSITE-ProRule" id="PRU00169"/>
    </source>
</evidence>
<keyword evidence="1 6" id="KW-0597">Phosphoprotein</keyword>
<dbReference type="InterPro" id="IPR001867">
    <property type="entry name" value="OmpR/PhoB-type_DNA-bd"/>
</dbReference>
<dbReference type="GO" id="GO:0000976">
    <property type="term" value="F:transcription cis-regulatory region binding"/>
    <property type="evidence" value="ECO:0007669"/>
    <property type="project" value="TreeGrafter"/>
</dbReference>
<dbReference type="Gene3D" id="6.10.250.690">
    <property type="match status" value="1"/>
</dbReference>
<evidence type="ECO:0000313" key="10">
    <source>
        <dbReference type="EMBL" id="KRN27944.1"/>
    </source>
</evidence>
<evidence type="ECO:0000259" key="9">
    <source>
        <dbReference type="PROSITE" id="PS51755"/>
    </source>
</evidence>
<dbReference type="Gene3D" id="1.10.10.10">
    <property type="entry name" value="Winged helix-like DNA-binding domain superfamily/Winged helix DNA-binding domain"/>
    <property type="match status" value="1"/>
</dbReference>
<dbReference type="PANTHER" id="PTHR48111">
    <property type="entry name" value="REGULATOR OF RPOS"/>
    <property type="match status" value="1"/>
</dbReference>
<dbReference type="Proteomes" id="UP000051645">
    <property type="component" value="Unassembled WGS sequence"/>
</dbReference>
<feature type="domain" description="Response regulatory" evidence="8">
    <location>
        <begin position="11"/>
        <end position="124"/>
    </location>
</feature>
<dbReference type="Proteomes" id="UP000051751">
    <property type="component" value="Unassembled WGS sequence"/>
</dbReference>
<evidence type="ECO:0000313" key="11">
    <source>
        <dbReference type="EMBL" id="KRN30585.1"/>
    </source>
</evidence>
<dbReference type="PROSITE" id="PS51755">
    <property type="entry name" value="OMPR_PHOB"/>
    <property type="match status" value="1"/>
</dbReference>
<dbReference type="InterPro" id="IPR036388">
    <property type="entry name" value="WH-like_DNA-bd_sf"/>
</dbReference>
<dbReference type="PROSITE" id="PS50110">
    <property type="entry name" value="RESPONSE_REGULATORY"/>
    <property type="match status" value="1"/>
</dbReference>
<evidence type="ECO:0000256" key="2">
    <source>
        <dbReference type="ARBA" id="ARBA00023012"/>
    </source>
</evidence>